<name>A0A915KBL8_ROMCU</name>
<dbReference type="GO" id="GO:0000978">
    <property type="term" value="F:RNA polymerase II cis-regulatory region sequence-specific DNA binding"/>
    <property type="evidence" value="ECO:0007669"/>
    <property type="project" value="TreeGrafter"/>
</dbReference>
<organism evidence="9 10">
    <name type="scientific">Romanomermis culicivorax</name>
    <name type="common">Nematode worm</name>
    <dbReference type="NCBI Taxonomy" id="13658"/>
    <lineage>
        <taxon>Eukaryota</taxon>
        <taxon>Metazoa</taxon>
        <taxon>Ecdysozoa</taxon>
        <taxon>Nematoda</taxon>
        <taxon>Enoplea</taxon>
        <taxon>Dorylaimia</taxon>
        <taxon>Mermithida</taxon>
        <taxon>Mermithoidea</taxon>
        <taxon>Mermithidae</taxon>
        <taxon>Romanomermis</taxon>
    </lineage>
</organism>
<evidence type="ECO:0000313" key="10">
    <source>
        <dbReference type="WBParaSite" id="nRc.2.0.1.t36178-RA"/>
    </source>
</evidence>
<feature type="domain" description="Paired" evidence="8">
    <location>
        <begin position="1"/>
        <end position="89"/>
    </location>
</feature>
<proteinExistence type="predicted"/>
<dbReference type="WBParaSite" id="nRc.2.0.1.t36178-RA">
    <property type="protein sequence ID" value="nRc.2.0.1.t36178-RA"/>
    <property type="gene ID" value="nRc.2.0.1.g36178"/>
</dbReference>
<evidence type="ECO:0000256" key="6">
    <source>
        <dbReference type="ARBA" id="ARBA00023163"/>
    </source>
</evidence>
<dbReference type="AlphaFoldDB" id="A0A915KBL8"/>
<dbReference type="GO" id="GO:0005634">
    <property type="term" value="C:nucleus"/>
    <property type="evidence" value="ECO:0007669"/>
    <property type="project" value="UniProtKB-SubCell"/>
</dbReference>
<dbReference type="PRINTS" id="PR00027">
    <property type="entry name" value="PAIREDBOX"/>
</dbReference>
<evidence type="ECO:0000313" key="9">
    <source>
        <dbReference type="Proteomes" id="UP000887565"/>
    </source>
</evidence>
<dbReference type="OMA" id="IKPCRIS"/>
<keyword evidence="4" id="KW-0805">Transcription regulation</keyword>
<evidence type="ECO:0000256" key="1">
    <source>
        <dbReference type="ARBA" id="ARBA00004123"/>
    </source>
</evidence>
<dbReference type="Gene3D" id="1.10.10.10">
    <property type="entry name" value="Winged helix-like DNA-binding domain superfamily/Winged helix DNA-binding domain"/>
    <property type="match status" value="2"/>
</dbReference>
<dbReference type="PANTHER" id="PTHR45636">
    <property type="entry name" value="PAIRED BOX PROTEIN PAX-6-RELATED-RELATED"/>
    <property type="match status" value="1"/>
</dbReference>
<dbReference type="InterPro" id="IPR043565">
    <property type="entry name" value="PAX_fam"/>
</dbReference>
<dbReference type="SUPFAM" id="SSF46689">
    <property type="entry name" value="Homeodomain-like"/>
    <property type="match status" value="1"/>
</dbReference>
<dbReference type="Pfam" id="PF00292">
    <property type="entry name" value="PAX"/>
    <property type="match status" value="1"/>
</dbReference>
<protein>
    <submittedName>
        <fullName evidence="10">Paired domain-containing protein</fullName>
    </submittedName>
</protein>
<keyword evidence="5" id="KW-0238">DNA-binding</keyword>
<dbReference type="SMART" id="SM00351">
    <property type="entry name" value="PAX"/>
    <property type="match status" value="1"/>
</dbReference>
<dbReference type="Proteomes" id="UP000887565">
    <property type="component" value="Unplaced"/>
</dbReference>
<keyword evidence="9" id="KW-1185">Reference proteome</keyword>
<keyword evidence="2" id="KW-0217">Developmental protein</keyword>
<dbReference type="InterPro" id="IPR009057">
    <property type="entry name" value="Homeodomain-like_sf"/>
</dbReference>
<keyword evidence="7" id="KW-0539">Nucleus</keyword>
<evidence type="ECO:0000256" key="4">
    <source>
        <dbReference type="ARBA" id="ARBA00023015"/>
    </source>
</evidence>
<evidence type="ECO:0000259" key="8">
    <source>
        <dbReference type="PROSITE" id="PS51057"/>
    </source>
</evidence>
<dbReference type="InterPro" id="IPR036388">
    <property type="entry name" value="WH-like_DNA-bd_sf"/>
</dbReference>
<evidence type="ECO:0000256" key="3">
    <source>
        <dbReference type="ARBA" id="ARBA00022724"/>
    </source>
</evidence>
<dbReference type="InterPro" id="IPR001523">
    <property type="entry name" value="Paired_dom"/>
</dbReference>
<evidence type="ECO:0000256" key="7">
    <source>
        <dbReference type="ARBA" id="ARBA00023242"/>
    </source>
</evidence>
<reference evidence="10" key="1">
    <citation type="submission" date="2022-11" db="UniProtKB">
        <authorList>
            <consortium name="WormBaseParasite"/>
        </authorList>
    </citation>
    <scope>IDENTIFICATION</scope>
</reference>
<keyword evidence="3" id="KW-0563">Paired box</keyword>
<dbReference type="PROSITE" id="PS51057">
    <property type="entry name" value="PAIRED_2"/>
    <property type="match status" value="1"/>
</dbReference>
<keyword evidence="6" id="KW-0804">Transcription</keyword>
<sequence length="89" mass="10061">MALQGIKPCRISKELRVSHGCVSKILSKWRETGSIHPGKIGGSKPKKSLPSVITAISIYKRWRPSMFSWEIRDRLLSDGMTEFCFCIHG</sequence>
<evidence type="ECO:0000256" key="2">
    <source>
        <dbReference type="ARBA" id="ARBA00022473"/>
    </source>
</evidence>
<evidence type="ECO:0000256" key="5">
    <source>
        <dbReference type="ARBA" id="ARBA00023125"/>
    </source>
</evidence>
<comment type="subcellular location">
    <subcellularLocation>
        <location evidence="1">Nucleus</location>
    </subcellularLocation>
</comment>
<accession>A0A915KBL8</accession>
<dbReference type="GO" id="GO:0000981">
    <property type="term" value="F:DNA-binding transcription factor activity, RNA polymerase II-specific"/>
    <property type="evidence" value="ECO:0007669"/>
    <property type="project" value="TreeGrafter"/>
</dbReference>